<sequence>MFASVKAFIEDYRHESQSTQKLLDALTDESLAQAVGTGYRTIGMLAWHLVHNDAGMLQRTGLRFDAPAAGAEPPQSAAAIARAYRETTASLLGAAAAWSDDKLLETNDIYGQSWSNGLTLYLFIKHEIHHRGQLTVLMRQAGLPVAGMYGPSKQEWEAMGVPAPTR</sequence>
<evidence type="ECO:0000313" key="4">
    <source>
        <dbReference type="Proteomes" id="UP000665561"/>
    </source>
</evidence>
<dbReference type="Pfam" id="PF05163">
    <property type="entry name" value="DinB"/>
    <property type="match status" value="1"/>
</dbReference>
<name>A0ABW9XMZ0_9BACL</name>
<gene>
    <name evidence="3" type="ORF">GT019_08895</name>
</gene>
<protein>
    <recommendedName>
        <fullName evidence="5">Damage-inducible protein DinB</fullName>
    </recommendedName>
</protein>
<organism evidence="3 4">
    <name type="scientific">Paenibacillus glycinis</name>
    <dbReference type="NCBI Taxonomy" id="2697035"/>
    <lineage>
        <taxon>Bacteria</taxon>
        <taxon>Bacillati</taxon>
        <taxon>Bacillota</taxon>
        <taxon>Bacilli</taxon>
        <taxon>Bacillales</taxon>
        <taxon>Paenibacillaceae</taxon>
        <taxon>Paenibacillus</taxon>
    </lineage>
</organism>
<dbReference type="Gene3D" id="1.20.120.450">
    <property type="entry name" value="dinb family like domain"/>
    <property type="match status" value="1"/>
</dbReference>
<dbReference type="SUPFAM" id="SSF109854">
    <property type="entry name" value="DinB/YfiT-like putative metalloenzymes"/>
    <property type="match status" value="1"/>
</dbReference>
<evidence type="ECO:0000313" key="3">
    <source>
        <dbReference type="EMBL" id="NBD23987.1"/>
    </source>
</evidence>
<dbReference type="Proteomes" id="UP000665561">
    <property type="component" value="Unassembled WGS sequence"/>
</dbReference>
<comment type="caution">
    <text evidence="3">The sequence shown here is derived from an EMBL/GenBank/DDBJ whole genome shotgun (WGS) entry which is preliminary data.</text>
</comment>
<dbReference type="RefSeq" id="WP_161742748.1">
    <property type="nucleotide sequence ID" value="NZ_JAAAMV010000003.1"/>
</dbReference>
<reference evidence="3 4" key="1">
    <citation type="submission" date="2020-01" db="EMBL/GenBank/DDBJ databases">
        <title>Paenibacillus soybeanensis sp. nov. isolated from the nodules of soybean (Glycine max(L.) Merr).</title>
        <authorList>
            <person name="Wang H."/>
        </authorList>
    </citation>
    <scope>NUCLEOTIDE SEQUENCE [LARGE SCALE GENOMIC DNA]</scope>
    <source>
        <strain evidence="3 4">T1</strain>
    </source>
</reference>
<dbReference type="EMBL" id="JAAAMV010000003">
    <property type="protein sequence ID" value="NBD23987.1"/>
    <property type="molecule type" value="Genomic_DNA"/>
</dbReference>
<keyword evidence="2" id="KW-0479">Metal-binding</keyword>
<comment type="similarity">
    <text evidence="1">Belongs to the DinB family.</text>
</comment>
<proteinExistence type="inferred from homology"/>
<dbReference type="InterPro" id="IPR007837">
    <property type="entry name" value="DinB"/>
</dbReference>
<accession>A0ABW9XMZ0</accession>
<keyword evidence="4" id="KW-1185">Reference proteome</keyword>
<dbReference type="InterPro" id="IPR034660">
    <property type="entry name" value="DinB/YfiT-like"/>
</dbReference>
<evidence type="ECO:0008006" key="5">
    <source>
        <dbReference type="Google" id="ProtNLM"/>
    </source>
</evidence>
<evidence type="ECO:0000256" key="2">
    <source>
        <dbReference type="ARBA" id="ARBA00022723"/>
    </source>
</evidence>
<evidence type="ECO:0000256" key="1">
    <source>
        <dbReference type="ARBA" id="ARBA00008635"/>
    </source>
</evidence>